<evidence type="ECO:0000256" key="4">
    <source>
        <dbReference type="ARBA" id="ARBA00022679"/>
    </source>
</evidence>
<feature type="compositionally biased region" description="Pro residues" evidence="8">
    <location>
        <begin position="163"/>
        <end position="180"/>
    </location>
</feature>
<keyword evidence="4 13" id="KW-0808">Transferase</keyword>
<dbReference type="InterPro" id="IPR002545">
    <property type="entry name" value="CheW-lke_dom"/>
</dbReference>
<dbReference type="InterPro" id="IPR011006">
    <property type="entry name" value="CheY-like_superfamily"/>
</dbReference>
<feature type="domain" description="Histidine kinase" evidence="9">
    <location>
        <begin position="503"/>
        <end position="743"/>
    </location>
</feature>
<dbReference type="Gene3D" id="2.30.30.40">
    <property type="entry name" value="SH3 Domains"/>
    <property type="match status" value="1"/>
</dbReference>
<evidence type="ECO:0000256" key="2">
    <source>
        <dbReference type="ARBA" id="ARBA00012438"/>
    </source>
</evidence>
<evidence type="ECO:0000313" key="13">
    <source>
        <dbReference type="EMBL" id="QDV35812.1"/>
    </source>
</evidence>
<gene>
    <name evidence="13" type="primary">frzE_2</name>
    <name evidence="13" type="ORF">ElP_37200</name>
</gene>
<dbReference type="Gene3D" id="3.30.565.10">
    <property type="entry name" value="Histidine kinase-like ATPase, C-terminal domain"/>
    <property type="match status" value="1"/>
</dbReference>
<dbReference type="GO" id="GO:0006935">
    <property type="term" value="P:chemotaxis"/>
    <property type="evidence" value="ECO:0007669"/>
    <property type="project" value="InterPro"/>
</dbReference>
<dbReference type="InterPro" id="IPR005467">
    <property type="entry name" value="His_kinase_dom"/>
</dbReference>
<evidence type="ECO:0000259" key="10">
    <source>
        <dbReference type="PROSITE" id="PS50110"/>
    </source>
</evidence>
<evidence type="ECO:0000256" key="5">
    <source>
        <dbReference type="ARBA" id="ARBA00022777"/>
    </source>
</evidence>
<dbReference type="PROSITE" id="PS50110">
    <property type="entry name" value="RESPONSE_REGULATORY"/>
    <property type="match status" value="1"/>
</dbReference>
<dbReference type="PANTHER" id="PTHR43395:SF1">
    <property type="entry name" value="CHEMOTAXIS PROTEIN CHEA"/>
    <property type="match status" value="1"/>
</dbReference>
<evidence type="ECO:0000259" key="9">
    <source>
        <dbReference type="PROSITE" id="PS50109"/>
    </source>
</evidence>
<dbReference type="GO" id="GO:0000155">
    <property type="term" value="F:phosphorelay sensor kinase activity"/>
    <property type="evidence" value="ECO:0007669"/>
    <property type="project" value="UniProtKB-ARBA"/>
</dbReference>
<dbReference type="Pfam" id="PF00072">
    <property type="entry name" value="Response_reg"/>
    <property type="match status" value="1"/>
</dbReference>
<organism evidence="13 14">
    <name type="scientific">Tautonia plasticadhaerens</name>
    <dbReference type="NCBI Taxonomy" id="2527974"/>
    <lineage>
        <taxon>Bacteria</taxon>
        <taxon>Pseudomonadati</taxon>
        <taxon>Planctomycetota</taxon>
        <taxon>Planctomycetia</taxon>
        <taxon>Isosphaerales</taxon>
        <taxon>Isosphaeraceae</taxon>
        <taxon>Tautonia</taxon>
    </lineage>
</organism>
<accession>A0A518H4P8</accession>
<dbReference type="PROSITE" id="PS50109">
    <property type="entry name" value="HIS_KIN"/>
    <property type="match status" value="1"/>
</dbReference>
<feature type="region of interest" description="Disordered" evidence="8">
    <location>
        <begin position="200"/>
        <end position="267"/>
    </location>
</feature>
<proteinExistence type="predicted"/>
<dbReference type="SUPFAM" id="SSF50341">
    <property type="entry name" value="CheW-like"/>
    <property type="match status" value="1"/>
</dbReference>
<evidence type="ECO:0000256" key="6">
    <source>
        <dbReference type="PROSITE-ProRule" id="PRU00110"/>
    </source>
</evidence>
<dbReference type="InterPro" id="IPR008207">
    <property type="entry name" value="Sig_transdc_His_kin_Hpt_dom"/>
</dbReference>
<evidence type="ECO:0000256" key="1">
    <source>
        <dbReference type="ARBA" id="ARBA00000085"/>
    </source>
</evidence>
<dbReference type="Proteomes" id="UP000317835">
    <property type="component" value="Chromosome"/>
</dbReference>
<dbReference type="InterPro" id="IPR003594">
    <property type="entry name" value="HATPase_dom"/>
</dbReference>
<dbReference type="SUPFAM" id="SSF52172">
    <property type="entry name" value="CheY-like"/>
    <property type="match status" value="1"/>
</dbReference>
<feature type="domain" description="HPt" evidence="12">
    <location>
        <begin position="297"/>
        <end position="397"/>
    </location>
</feature>
<keyword evidence="3 7" id="KW-0597">Phosphoprotein</keyword>
<feature type="compositionally biased region" description="Low complexity" evidence="8">
    <location>
        <begin position="413"/>
        <end position="424"/>
    </location>
</feature>
<feature type="modified residue" description="Phosphohistidine" evidence="6">
    <location>
        <position position="343"/>
    </location>
</feature>
<dbReference type="EC" id="2.7.13.3" evidence="2"/>
<dbReference type="SUPFAM" id="SSF47226">
    <property type="entry name" value="Histidine-containing phosphotransfer domain, HPT domain"/>
    <property type="match status" value="1"/>
</dbReference>
<sequence>MMTGLERPRGSELVDRLDRLRGQLAGTDAPPGGGPPAIREAIGPIDPEADPAAADALGRLALMAEVWDCLVAEGPEAVSPLPGFFERAIDRLCDGLRLGDPGGASAWILRESESRWGDYLALIDPSIDPAAGGRSEGQPTTPCDPPAIDAAELIRRISGLPASGPPASPAPPPDPRPPAPADDGPAIDAAELTRALTDPAAVGPAPLAPRALDLGPTARDGPTPPPAVDDDPGPAIDAAELLRRLTGSPPSAGPPGGTDPGPPAGEAPWWERALEVPAIQARAKAPAVADPMAEARGLELDPELRAILIADMTDLFGRIQGLVLGLGSGGDAGRLHELGRCYHTLKGAAGSAGLTLLAASIHDLEDLLEEAGGACPDDLVRRMEESLSTIEGTLGALDDREGPDVESPPGDPTSPTASAPPTDDGPGHSEADGLIRMPAARFEELVDLCSELLTRRRAWAGLADRMKGLAHSARGCSHRLRGNVDRLTEAVPTAAIGGRAPRPLDDELTTTLRRMGEQAEDLVALAATAREAALPMAAEAEDLSRLSLRLWEGLQSVRIVPVRSLFQRLIRVARDAARVEGRAVEVVLVGEETGADRALLDKAYEPLLHVVRNAVGHGIEPPDDRERLGKPRAGTITLEARREGNTVVLSVRDDGRGLDHEAILAKGRRVGLIGPDEHPGVDRLNGLIFHPGFSTRSQANSVSGRGVGMDVVAREVELLRGRIELSSTRGRGTGMTIRLPTRISLEPVMVVRIRGQAFAVPTSAIDAVGRADRVDRGGPGARPTVAVGGRELPMLDLGSILGFSGPIGDSCPTVLVVTADSGAVALRVDGIDGPMELVLKPLGPLLAGHPAASGAGLSPAGEVIPALNVAGLLRLAGAGARESTAISAPVPLDERPAALVVDDSLSVRRIASRRLRALGFEVDEANDGEEALGRLRGRSYRLIMTDLEMPRMDGFALLAELGRTGVMDATGVVVTSTLTDEATRRRVLDLGAIAFVPKPVDPGTLALAVSPLLGLGPRPADRPN</sequence>
<dbReference type="PANTHER" id="PTHR43395">
    <property type="entry name" value="SENSOR HISTIDINE KINASE CHEA"/>
    <property type="match status" value="1"/>
</dbReference>
<dbReference type="Pfam" id="PF02518">
    <property type="entry name" value="HATPase_c"/>
    <property type="match status" value="1"/>
</dbReference>
<feature type="domain" description="CheW-like" evidence="11">
    <location>
        <begin position="745"/>
        <end position="878"/>
    </location>
</feature>
<dbReference type="SMART" id="SM00387">
    <property type="entry name" value="HATPase_c"/>
    <property type="match status" value="1"/>
</dbReference>
<dbReference type="InterPro" id="IPR051315">
    <property type="entry name" value="Bact_Chemotaxis_CheA"/>
</dbReference>
<feature type="modified residue" description="4-aspartylphosphate" evidence="7">
    <location>
        <position position="946"/>
    </location>
</feature>
<feature type="region of interest" description="Disordered" evidence="8">
    <location>
        <begin position="159"/>
        <end position="186"/>
    </location>
</feature>
<dbReference type="KEGG" id="tpla:ElP_37200"/>
<dbReference type="Pfam" id="PF01584">
    <property type="entry name" value="CheW"/>
    <property type="match status" value="1"/>
</dbReference>
<dbReference type="PROSITE" id="PS50894">
    <property type="entry name" value="HPT"/>
    <property type="match status" value="1"/>
</dbReference>
<reference evidence="13 14" key="1">
    <citation type="submission" date="2019-02" db="EMBL/GenBank/DDBJ databases">
        <title>Deep-cultivation of Planctomycetes and their phenomic and genomic characterization uncovers novel biology.</title>
        <authorList>
            <person name="Wiegand S."/>
            <person name="Jogler M."/>
            <person name="Boedeker C."/>
            <person name="Pinto D."/>
            <person name="Vollmers J."/>
            <person name="Rivas-Marin E."/>
            <person name="Kohn T."/>
            <person name="Peeters S.H."/>
            <person name="Heuer A."/>
            <person name="Rast P."/>
            <person name="Oberbeckmann S."/>
            <person name="Bunk B."/>
            <person name="Jeske O."/>
            <person name="Meyerdierks A."/>
            <person name="Storesund J.E."/>
            <person name="Kallscheuer N."/>
            <person name="Luecker S."/>
            <person name="Lage O.M."/>
            <person name="Pohl T."/>
            <person name="Merkel B.J."/>
            <person name="Hornburger P."/>
            <person name="Mueller R.-W."/>
            <person name="Bruemmer F."/>
            <person name="Labrenz M."/>
            <person name="Spormann A.M."/>
            <person name="Op den Camp H."/>
            <person name="Overmann J."/>
            <person name="Amann R."/>
            <person name="Jetten M.S.M."/>
            <person name="Mascher T."/>
            <person name="Medema M.H."/>
            <person name="Devos D.P."/>
            <person name="Kaster A.-K."/>
            <person name="Ovreas L."/>
            <person name="Rohde M."/>
            <person name="Galperin M.Y."/>
            <person name="Jogler C."/>
        </authorList>
    </citation>
    <scope>NUCLEOTIDE SEQUENCE [LARGE SCALE GENOMIC DNA]</scope>
    <source>
        <strain evidence="13 14">ElP</strain>
    </source>
</reference>
<comment type="catalytic activity">
    <reaction evidence="1">
        <text>ATP + protein L-histidine = ADP + protein N-phospho-L-histidine.</text>
        <dbReference type="EC" id="2.7.13.3"/>
    </reaction>
</comment>
<evidence type="ECO:0000256" key="7">
    <source>
        <dbReference type="PROSITE-ProRule" id="PRU00169"/>
    </source>
</evidence>
<dbReference type="RefSeq" id="WP_145271650.1">
    <property type="nucleotide sequence ID" value="NZ_CP036426.1"/>
</dbReference>
<dbReference type="PRINTS" id="PR00344">
    <property type="entry name" value="BCTRLSENSOR"/>
</dbReference>
<dbReference type="AlphaFoldDB" id="A0A518H4P8"/>
<dbReference type="OrthoDB" id="9803176at2"/>
<dbReference type="EMBL" id="CP036426">
    <property type="protein sequence ID" value="QDV35812.1"/>
    <property type="molecule type" value="Genomic_DNA"/>
</dbReference>
<dbReference type="SMART" id="SM00260">
    <property type="entry name" value="CheW"/>
    <property type="match status" value="1"/>
</dbReference>
<dbReference type="Gene3D" id="3.40.50.2300">
    <property type="match status" value="1"/>
</dbReference>
<dbReference type="InterPro" id="IPR004358">
    <property type="entry name" value="Sig_transdc_His_kin-like_C"/>
</dbReference>
<dbReference type="InterPro" id="IPR001789">
    <property type="entry name" value="Sig_transdc_resp-reg_receiver"/>
</dbReference>
<feature type="domain" description="Response regulatory" evidence="10">
    <location>
        <begin position="897"/>
        <end position="1013"/>
    </location>
</feature>
<dbReference type="SUPFAM" id="SSF55874">
    <property type="entry name" value="ATPase domain of HSP90 chaperone/DNA topoisomerase II/histidine kinase"/>
    <property type="match status" value="1"/>
</dbReference>
<dbReference type="Gene3D" id="1.20.120.160">
    <property type="entry name" value="HPT domain"/>
    <property type="match status" value="1"/>
</dbReference>
<dbReference type="SMART" id="SM00448">
    <property type="entry name" value="REC"/>
    <property type="match status" value="1"/>
</dbReference>
<keyword evidence="14" id="KW-1185">Reference proteome</keyword>
<evidence type="ECO:0000259" key="11">
    <source>
        <dbReference type="PROSITE" id="PS50851"/>
    </source>
</evidence>
<evidence type="ECO:0000259" key="12">
    <source>
        <dbReference type="PROSITE" id="PS50894"/>
    </source>
</evidence>
<evidence type="ECO:0000256" key="8">
    <source>
        <dbReference type="SAM" id="MobiDB-lite"/>
    </source>
</evidence>
<evidence type="ECO:0000256" key="3">
    <source>
        <dbReference type="ARBA" id="ARBA00022553"/>
    </source>
</evidence>
<name>A0A518H4P8_9BACT</name>
<evidence type="ECO:0000313" key="14">
    <source>
        <dbReference type="Proteomes" id="UP000317835"/>
    </source>
</evidence>
<protein>
    <recommendedName>
        <fullName evidence="2">histidine kinase</fullName>
        <ecNumber evidence="2">2.7.13.3</ecNumber>
    </recommendedName>
</protein>
<dbReference type="FunFam" id="3.30.565.10:FF:000016">
    <property type="entry name" value="Chemotaxis protein CheA, putative"/>
    <property type="match status" value="1"/>
</dbReference>
<dbReference type="InterPro" id="IPR036890">
    <property type="entry name" value="HATPase_C_sf"/>
</dbReference>
<dbReference type="CDD" id="cd00088">
    <property type="entry name" value="HPT"/>
    <property type="match status" value="1"/>
</dbReference>
<dbReference type="Pfam" id="PF01627">
    <property type="entry name" value="Hpt"/>
    <property type="match status" value="1"/>
</dbReference>
<keyword evidence="5" id="KW-0418">Kinase</keyword>
<dbReference type="PROSITE" id="PS50851">
    <property type="entry name" value="CHEW"/>
    <property type="match status" value="1"/>
</dbReference>
<dbReference type="InterPro" id="IPR036641">
    <property type="entry name" value="HPT_dom_sf"/>
</dbReference>
<dbReference type="InterPro" id="IPR036061">
    <property type="entry name" value="CheW-like_dom_sf"/>
</dbReference>
<feature type="region of interest" description="Disordered" evidence="8">
    <location>
        <begin position="393"/>
        <end position="432"/>
    </location>
</feature>